<accession>A0A0F5JWF0</accession>
<dbReference type="Proteomes" id="UP000033618">
    <property type="component" value="Unassembled WGS sequence"/>
</dbReference>
<dbReference type="PATRIC" id="fig|28092.6.peg.4709"/>
<keyword evidence="2" id="KW-1185">Reference proteome</keyword>
<reference evidence="1 2" key="1">
    <citation type="submission" date="2015-03" db="EMBL/GenBank/DDBJ databases">
        <title>Draft Genome Sequence of Burkholderia andropogonis type strain ICMP2807, isolated from Sorghum bicolor.</title>
        <authorList>
            <person name="Lopes-Santos L."/>
            <person name="Castro D.B."/>
            <person name="Ottoboni L.M."/>
            <person name="Park D."/>
            <person name="Weirc B.S."/>
            <person name="Destefano S.A."/>
        </authorList>
    </citation>
    <scope>NUCLEOTIDE SEQUENCE [LARGE SCALE GENOMIC DNA]</scope>
    <source>
        <strain evidence="1 2">ICMP2807</strain>
    </source>
</reference>
<dbReference type="AlphaFoldDB" id="A0A0F5JWF0"/>
<gene>
    <name evidence="1" type="ORF">WM40_20045</name>
</gene>
<evidence type="ECO:0000313" key="1">
    <source>
        <dbReference type="EMBL" id="KKB61974.1"/>
    </source>
</evidence>
<proteinExistence type="predicted"/>
<protein>
    <submittedName>
        <fullName evidence="1">Uncharacterized protein</fullName>
    </submittedName>
</protein>
<name>A0A0F5JWF0_9BURK</name>
<organism evidence="1 2">
    <name type="scientific">Robbsia andropogonis</name>
    <dbReference type="NCBI Taxonomy" id="28092"/>
    <lineage>
        <taxon>Bacteria</taxon>
        <taxon>Pseudomonadati</taxon>
        <taxon>Pseudomonadota</taxon>
        <taxon>Betaproteobacteria</taxon>
        <taxon>Burkholderiales</taxon>
        <taxon>Burkholderiaceae</taxon>
        <taxon>Robbsia</taxon>
    </lineage>
</organism>
<dbReference type="EMBL" id="LAQU01000027">
    <property type="protein sequence ID" value="KKB61974.1"/>
    <property type="molecule type" value="Genomic_DNA"/>
</dbReference>
<comment type="caution">
    <text evidence="1">The sequence shown here is derived from an EMBL/GenBank/DDBJ whole genome shotgun (WGS) entry which is preliminary data.</text>
</comment>
<sequence length="90" mass="9722">MHFLVVFTVASEDRKHVIFTACFQKSGGCKPASVDCCHEASEELESVRRGVRPFSLARKTLSNRTEGGEEALSTSPIAEAAHAALPFSRG</sequence>
<evidence type="ECO:0000313" key="2">
    <source>
        <dbReference type="Proteomes" id="UP000033618"/>
    </source>
</evidence>